<dbReference type="Gene3D" id="3.40.80.10">
    <property type="entry name" value="Peptidoglycan recognition protein-like"/>
    <property type="match status" value="1"/>
</dbReference>
<protein>
    <submittedName>
        <fullName evidence="2">Putative peptidoglycan binding domain protein</fullName>
    </submittedName>
</protein>
<gene>
    <name evidence="2" type="ORF">CLRAG_03270</name>
</gene>
<dbReference type="Proteomes" id="UP000093954">
    <property type="component" value="Unassembled WGS sequence"/>
</dbReference>
<name>A0A1A6B3G9_9CLOT</name>
<comment type="caution">
    <text evidence="2">The sequence shown here is derived from an EMBL/GenBank/DDBJ whole genome shotgun (WGS) entry which is preliminary data.</text>
</comment>
<accession>A0A1A6B3G9</accession>
<dbReference type="EMBL" id="LROS01000003">
    <property type="protein sequence ID" value="OBR96818.1"/>
    <property type="molecule type" value="Genomic_DNA"/>
</dbReference>
<dbReference type="InterPro" id="IPR036365">
    <property type="entry name" value="PGBD-like_sf"/>
</dbReference>
<dbReference type="InterPro" id="IPR036366">
    <property type="entry name" value="PGBDSf"/>
</dbReference>
<evidence type="ECO:0000313" key="2">
    <source>
        <dbReference type="EMBL" id="OBR96818.1"/>
    </source>
</evidence>
<keyword evidence="3" id="KW-1185">Reference proteome</keyword>
<dbReference type="GO" id="GO:0008745">
    <property type="term" value="F:N-acetylmuramoyl-L-alanine amidase activity"/>
    <property type="evidence" value="ECO:0007669"/>
    <property type="project" value="InterPro"/>
</dbReference>
<dbReference type="SUPFAM" id="SSF47090">
    <property type="entry name" value="PGBD-like"/>
    <property type="match status" value="1"/>
</dbReference>
<sequence length="125" mass="13443">MGQTQYSALLELTRSTLSKYGISKVYGHRELYSADCPGENFPLDRIKNESAGSGCKLIYPGYLIRINSNLEDNNVKAVQEKLMSKGYSVGRCGADGFLGGSTLEAVKGFQRDSGLAVDGIVGVNI</sequence>
<proteinExistence type="predicted"/>
<feature type="domain" description="Peptidoglycan binding-like" evidence="1">
    <location>
        <begin position="72"/>
        <end position="122"/>
    </location>
</feature>
<dbReference type="InterPro" id="IPR036505">
    <property type="entry name" value="Amidase/PGRP_sf"/>
</dbReference>
<dbReference type="Gene3D" id="1.10.101.10">
    <property type="entry name" value="PGBD-like superfamily/PGBD"/>
    <property type="match status" value="1"/>
</dbReference>
<organism evidence="2 3">
    <name type="scientific">Clostridium ragsdalei P11</name>
    <dbReference type="NCBI Taxonomy" id="1353534"/>
    <lineage>
        <taxon>Bacteria</taxon>
        <taxon>Bacillati</taxon>
        <taxon>Bacillota</taxon>
        <taxon>Clostridia</taxon>
        <taxon>Eubacteriales</taxon>
        <taxon>Clostridiaceae</taxon>
        <taxon>Clostridium</taxon>
    </lineage>
</organism>
<dbReference type="Pfam" id="PF01471">
    <property type="entry name" value="PG_binding_1"/>
    <property type="match status" value="1"/>
</dbReference>
<evidence type="ECO:0000259" key="1">
    <source>
        <dbReference type="Pfam" id="PF01471"/>
    </source>
</evidence>
<evidence type="ECO:0000313" key="3">
    <source>
        <dbReference type="Proteomes" id="UP000093954"/>
    </source>
</evidence>
<dbReference type="GO" id="GO:0009253">
    <property type="term" value="P:peptidoglycan catabolic process"/>
    <property type="evidence" value="ECO:0007669"/>
    <property type="project" value="InterPro"/>
</dbReference>
<dbReference type="SUPFAM" id="SSF55846">
    <property type="entry name" value="N-acetylmuramoyl-L-alanine amidase-like"/>
    <property type="match status" value="1"/>
</dbReference>
<dbReference type="AlphaFoldDB" id="A0A1A6B3G9"/>
<dbReference type="PATRIC" id="fig|1353534.3.peg.338"/>
<dbReference type="InterPro" id="IPR002477">
    <property type="entry name" value="Peptidoglycan-bd-like"/>
</dbReference>
<reference evidence="2 3" key="1">
    <citation type="journal article" date="2012" name="Front. Microbiol.">
        <title>Draft Genome Sequence of the Virulent Strain 01-B526 of the Fish Pathogen Aeromonas salmonicida.</title>
        <authorList>
            <person name="Charette S.J."/>
            <person name="Brochu F."/>
            <person name="Boyle B."/>
            <person name="Filion G."/>
            <person name="Tanaka K.H."/>
            <person name="Derome N."/>
        </authorList>
    </citation>
    <scope>NUCLEOTIDE SEQUENCE [LARGE SCALE GENOMIC DNA]</scope>
    <source>
        <strain evidence="2 3">P11</strain>
    </source>
</reference>